<gene>
    <name evidence="2" type="ORF">FH607_014730</name>
</gene>
<keyword evidence="3" id="KW-1185">Reference proteome</keyword>
<organism evidence="2 3">
    <name type="scientific">Streptomyces mimosae</name>
    <dbReference type="NCBI Taxonomy" id="2586635"/>
    <lineage>
        <taxon>Bacteria</taxon>
        <taxon>Bacillati</taxon>
        <taxon>Actinomycetota</taxon>
        <taxon>Actinomycetes</taxon>
        <taxon>Kitasatosporales</taxon>
        <taxon>Streptomycetaceae</taxon>
        <taxon>Streptomyces</taxon>
    </lineage>
</organism>
<dbReference type="AlphaFoldDB" id="A0A5N6A9S1"/>
<evidence type="ECO:0000256" key="1">
    <source>
        <dbReference type="SAM" id="MobiDB-lite"/>
    </source>
</evidence>
<comment type="caution">
    <text evidence="2">The sequence shown here is derived from an EMBL/GenBank/DDBJ whole genome shotgun (WGS) entry which is preliminary data.</text>
</comment>
<feature type="compositionally biased region" description="Low complexity" evidence="1">
    <location>
        <begin position="10"/>
        <end position="22"/>
    </location>
</feature>
<dbReference type="OrthoDB" id="3495561at2"/>
<dbReference type="EMBL" id="VDLY02000009">
    <property type="protein sequence ID" value="KAB8164510.1"/>
    <property type="molecule type" value="Genomic_DNA"/>
</dbReference>
<feature type="region of interest" description="Disordered" evidence="1">
    <location>
        <begin position="1"/>
        <end position="22"/>
    </location>
</feature>
<protein>
    <submittedName>
        <fullName evidence="2">Extracellular solute-binding protein</fullName>
    </submittedName>
</protein>
<dbReference type="PANTHER" id="PTHR43649">
    <property type="entry name" value="ARABINOSE-BINDING PROTEIN-RELATED"/>
    <property type="match status" value="1"/>
</dbReference>
<dbReference type="Pfam" id="PF01547">
    <property type="entry name" value="SBP_bac_1"/>
    <property type="match status" value="1"/>
</dbReference>
<evidence type="ECO:0000313" key="3">
    <source>
        <dbReference type="Proteomes" id="UP000314251"/>
    </source>
</evidence>
<sequence>MVGTPPVPPGRASGPGSRSSPGIQELVVTDLSRIRLRSATRRRWVATAAVSTVLVLPATGCGAGSEVGESSADVTCDIDVPTEPVTVNILAYNSTATDPFTNALTANCGSDTLELKHPATDLAGQKQRAVQSLSGNTASYDLIEQFGTVYPLYAARGWTAPLDDYIDTYADRYHLDDIDPKLMATHAYEGHQYGLPTYWSVNHLVYREDIFDSLGLDAPTTFEELRQAAETIQEAGVVEHPLAVPMSPSNDIQGLFGQALRSLGGDYFEEGEPVPTLDTPEAVEAVNEVRSLMPYMSPQVMSFSSPEVTTQLQTGQAAMGFLVSGRLGPLVDETKSPHANDFAFATPPSVREGGTPLSFLSTDGFAVATNSQADPELLFQLAAVATGEEAAASVIPEALPARLDLLEDADIPFAANAVETLEEVDPQPLTPVPYMADVYSVIGAPLGDAFAGDRPVQAALDEAQAAAVQAIEDGGYAD</sequence>
<dbReference type="InterPro" id="IPR050490">
    <property type="entry name" value="Bact_solute-bd_prot1"/>
</dbReference>
<dbReference type="PANTHER" id="PTHR43649:SF12">
    <property type="entry name" value="DIACETYLCHITOBIOSE BINDING PROTEIN DASA"/>
    <property type="match status" value="1"/>
</dbReference>
<dbReference type="Gene3D" id="3.40.190.10">
    <property type="entry name" value="Periplasmic binding protein-like II"/>
    <property type="match status" value="2"/>
</dbReference>
<dbReference type="Proteomes" id="UP000314251">
    <property type="component" value="Unassembled WGS sequence"/>
</dbReference>
<reference evidence="2" key="1">
    <citation type="submission" date="2019-10" db="EMBL/GenBank/DDBJ databases">
        <title>Nonomuraea sp. nov., isolated from Phyllanthus amarus.</title>
        <authorList>
            <person name="Klykleung N."/>
            <person name="Tanasupawat S."/>
        </authorList>
    </citation>
    <scope>NUCLEOTIDE SEQUENCE [LARGE SCALE GENOMIC DNA]</scope>
    <source>
        <strain evidence="2">3MP-10</strain>
    </source>
</reference>
<accession>A0A5N6A9S1</accession>
<dbReference type="SUPFAM" id="SSF53850">
    <property type="entry name" value="Periplasmic binding protein-like II"/>
    <property type="match status" value="1"/>
</dbReference>
<name>A0A5N6A9S1_9ACTN</name>
<proteinExistence type="predicted"/>
<evidence type="ECO:0000313" key="2">
    <source>
        <dbReference type="EMBL" id="KAB8164510.1"/>
    </source>
</evidence>
<dbReference type="InterPro" id="IPR006059">
    <property type="entry name" value="SBP"/>
</dbReference>